<dbReference type="KEGG" id="pvk:EPZ47_21940"/>
<evidence type="ECO:0000256" key="3">
    <source>
        <dbReference type="ARBA" id="ARBA00023002"/>
    </source>
</evidence>
<evidence type="ECO:0000256" key="2">
    <source>
        <dbReference type="ARBA" id="ARBA00022505"/>
    </source>
</evidence>
<dbReference type="SUPFAM" id="SSF54665">
    <property type="entry name" value="CO dehydrogenase molybdoprotein N-domain-like"/>
    <property type="match status" value="1"/>
</dbReference>
<dbReference type="EMBL" id="CP035088">
    <property type="protein sequence ID" value="QBZ91246.1"/>
    <property type="molecule type" value="Genomic_DNA"/>
</dbReference>
<dbReference type="Gene3D" id="3.90.1170.50">
    <property type="entry name" value="Aldehyde oxidase/xanthine dehydrogenase, a/b hammerhead"/>
    <property type="match status" value="1"/>
</dbReference>
<dbReference type="InterPro" id="IPR037165">
    <property type="entry name" value="AldOxase/xan_DH_Mopterin-bd_sf"/>
</dbReference>
<reference evidence="5 6" key="1">
    <citation type="journal article" date="2019" name="Front. Microbiol.">
        <title>In silico and Genetic Analyses of Cyclic Lipopeptide Synthetic Gene Clusters in Pseudomonas sp. 11K1.</title>
        <authorList>
            <person name="Zhao H."/>
            <person name="Liu Y.P."/>
            <person name="Zhang L.Q."/>
        </authorList>
    </citation>
    <scope>NUCLEOTIDE SEQUENCE [LARGE SCALE GENOMIC DNA]</scope>
    <source>
        <strain evidence="5 6">11K1</strain>
    </source>
</reference>
<dbReference type="GO" id="GO:0016491">
    <property type="term" value="F:oxidoreductase activity"/>
    <property type="evidence" value="ECO:0007669"/>
    <property type="project" value="UniProtKB-KW"/>
</dbReference>
<evidence type="ECO:0000256" key="1">
    <source>
        <dbReference type="ARBA" id="ARBA00006849"/>
    </source>
</evidence>
<dbReference type="GO" id="GO:0005506">
    <property type="term" value="F:iron ion binding"/>
    <property type="evidence" value="ECO:0007669"/>
    <property type="project" value="InterPro"/>
</dbReference>
<dbReference type="RefSeq" id="WP_080956995.1">
    <property type="nucleotide sequence ID" value="NZ_CP035088.1"/>
</dbReference>
<accession>A0A4P7PKM1</accession>
<dbReference type="Pfam" id="PF20256">
    <property type="entry name" value="MoCoBD_2"/>
    <property type="match status" value="1"/>
</dbReference>
<name>A0A4P7PKM1_9PSED</name>
<keyword evidence="2" id="KW-0500">Molybdenum</keyword>
<feature type="domain" description="Aldehyde oxidase/xanthine dehydrogenase a/b hammerhead" evidence="4">
    <location>
        <begin position="40"/>
        <end position="149"/>
    </location>
</feature>
<organism evidence="5 6">
    <name type="scientific">Pseudomonas viciae</name>
    <dbReference type="NCBI Taxonomy" id="2505979"/>
    <lineage>
        <taxon>Bacteria</taxon>
        <taxon>Pseudomonadati</taxon>
        <taxon>Pseudomonadota</taxon>
        <taxon>Gammaproteobacteria</taxon>
        <taxon>Pseudomonadales</taxon>
        <taxon>Pseudomonadaceae</taxon>
        <taxon>Pseudomonas</taxon>
    </lineage>
</organism>
<dbReference type="InterPro" id="IPR036856">
    <property type="entry name" value="Ald_Oxase/Xan_DH_a/b_sf"/>
</dbReference>
<dbReference type="InterPro" id="IPR046867">
    <property type="entry name" value="AldOxase/xan_DH_MoCoBD2"/>
</dbReference>
<comment type="similarity">
    <text evidence="1">Belongs to the xanthine dehydrogenase family.</text>
</comment>
<dbReference type="InterPro" id="IPR008274">
    <property type="entry name" value="AldOxase/xan_DH_MoCoBD1"/>
</dbReference>
<dbReference type="SUPFAM" id="SSF56003">
    <property type="entry name" value="Molybdenum cofactor-binding domain"/>
    <property type="match status" value="1"/>
</dbReference>
<dbReference type="Proteomes" id="UP000296468">
    <property type="component" value="Chromosome"/>
</dbReference>
<dbReference type="Pfam" id="PF02738">
    <property type="entry name" value="MoCoBD_1"/>
    <property type="match status" value="1"/>
</dbReference>
<evidence type="ECO:0000313" key="5">
    <source>
        <dbReference type="EMBL" id="QBZ91246.1"/>
    </source>
</evidence>
<sequence>MGVLRLGCPNELHCIAGDLAQMTNFVGSRVTRREDERHLHGRGRFVADIKLPGMLEVAFVRSPVAHGTIRGIGKPEGAENQVFTHADLVGVRPITTPVTTPGFQHSECPVLAADRVRFVGEPVALCVASNRARAEDLVDSVLLDIDESKAVTTIADALSIGAPLLHEGWTDNRFVHMVTEVDFSSITEEAPIVVDVELELSRQTIHPLEGRGIVAYWDFEADQLVLIMSTQIPHPIRTGMAQFLGISESKIRVAPPDIGGGFGYKLQLLPEEIAVAWLALTHKSPFRWVEDRREHLVAGACTRQAKYKLTGYATPEGRLIGLDADIFIDNGAYSAWPFTAVLEGYSARSNLPGPYQITHYQSRVSVVATNKPSFCPYRGIARVGTCFAIESLIDAVANAVGREPCDVRALNLVPPSAMPYKDVTGKMFDVGDYGKSLRRARQLIGFDEFRLERSRSGIKPTRALTGIGFATFYEQTANGAGFFASWGMPVVPGFDQVTLKVGPDGTLKVNIGLQSFGQGLETALAQVAATTTGFSLDKIRICLGDTECTPHSVGSFTSRSAVIGAGAIDAASKILTLKIRTLAAALLGGGDPDEVQLNDGVAALGAKSIAFEEITDIFYNRPYLIPQLTQAITSLEVTDGYKVPVDSGIFAYGTHAVKVSVDTETGHVSILDYIIVEDCGQRINPMIVDGQTIGGAAQGIGTALYEESPYDENGQPLASTLLDYLLPGAAEVPRFKLDHMANLSPHTSFGIKGAGESGTIPAAAALANAVNDALSPLGATLRMLPMSPSRILAAITAAGDR</sequence>
<dbReference type="Gene3D" id="3.30.365.10">
    <property type="entry name" value="Aldehyde oxidase/xanthine dehydrogenase, molybdopterin binding domain"/>
    <property type="match status" value="4"/>
</dbReference>
<proteinExistence type="inferred from homology"/>
<evidence type="ECO:0000259" key="4">
    <source>
        <dbReference type="SMART" id="SM01008"/>
    </source>
</evidence>
<dbReference type="AlphaFoldDB" id="A0A4P7PKM1"/>
<dbReference type="PANTHER" id="PTHR11908:SF132">
    <property type="entry name" value="ALDEHYDE OXIDASE 1-RELATED"/>
    <property type="match status" value="1"/>
</dbReference>
<evidence type="ECO:0000313" key="6">
    <source>
        <dbReference type="Proteomes" id="UP000296468"/>
    </source>
</evidence>
<dbReference type="OrthoDB" id="6177861at2"/>
<dbReference type="PANTHER" id="PTHR11908">
    <property type="entry name" value="XANTHINE DEHYDROGENASE"/>
    <property type="match status" value="1"/>
</dbReference>
<protein>
    <submittedName>
        <fullName evidence="5">Xanthine dehydrogenase family protein molybdopterin-binding subunit</fullName>
    </submittedName>
</protein>
<dbReference type="SMART" id="SM01008">
    <property type="entry name" value="Ald_Xan_dh_C"/>
    <property type="match status" value="1"/>
</dbReference>
<dbReference type="InterPro" id="IPR016208">
    <property type="entry name" value="Ald_Oxase/xanthine_DH-like"/>
</dbReference>
<dbReference type="Pfam" id="PF01315">
    <property type="entry name" value="Ald_Xan_dh_C"/>
    <property type="match status" value="1"/>
</dbReference>
<gene>
    <name evidence="5" type="ORF">EPZ47_21940</name>
</gene>
<keyword evidence="3" id="KW-0560">Oxidoreductase</keyword>
<dbReference type="InterPro" id="IPR000674">
    <property type="entry name" value="Ald_Oxase/Xan_DH_a/b"/>
</dbReference>